<evidence type="ECO:0000313" key="3">
    <source>
        <dbReference type="Proteomes" id="UP000425960"/>
    </source>
</evidence>
<organism evidence="2 3">
    <name type="scientific">Desulfosarcina ovata subsp. sediminis</name>
    <dbReference type="NCBI Taxonomy" id="885957"/>
    <lineage>
        <taxon>Bacteria</taxon>
        <taxon>Pseudomonadati</taxon>
        <taxon>Thermodesulfobacteriota</taxon>
        <taxon>Desulfobacteria</taxon>
        <taxon>Desulfobacterales</taxon>
        <taxon>Desulfosarcinaceae</taxon>
        <taxon>Desulfosarcina</taxon>
    </lineage>
</organism>
<name>A0A5K7ZMW3_9BACT</name>
<sequence length="69" mass="7473">MFFGWCVVFFTANNNDDRPASVSGGGETSLPSKATHGGGYLTGKITGFMISVNHILVIKADHPIRWTFV</sequence>
<reference evidence="2 3" key="1">
    <citation type="submission" date="2019-11" db="EMBL/GenBank/DDBJ databases">
        <title>Comparative genomics of hydrocarbon-degrading Desulfosarcina strains.</title>
        <authorList>
            <person name="Watanabe M."/>
            <person name="Kojima H."/>
            <person name="Fukui M."/>
        </authorList>
    </citation>
    <scope>NUCLEOTIDE SEQUENCE [LARGE SCALE GENOMIC DNA]</scope>
    <source>
        <strain evidence="2 3">28bB2T</strain>
    </source>
</reference>
<evidence type="ECO:0000313" key="2">
    <source>
        <dbReference type="EMBL" id="BBO82934.1"/>
    </source>
</evidence>
<dbReference type="AlphaFoldDB" id="A0A5K7ZMW3"/>
<dbReference type="EMBL" id="AP021876">
    <property type="protein sequence ID" value="BBO82934.1"/>
    <property type="molecule type" value="Genomic_DNA"/>
</dbReference>
<evidence type="ECO:0000256" key="1">
    <source>
        <dbReference type="SAM" id="MobiDB-lite"/>
    </source>
</evidence>
<proteinExistence type="predicted"/>
<dbReference type="KEGG" id="dov:DSCO28_35000"/>
<accession>A0A5K7ZMW3</accession>
<protein>
    <submittedName>
        <fullName evidence="2">Uncharacterized protein</fullName>
    </submittedName>
</protein>
<gene>
    <name evidence="2" type="ORF">DSCO28_35000</name>
</gene>
<dbReference type="Proteomes" id="UP000425960">
    <property type="component" value="Chromosome"/>
</dbReference>
<feature type="region of interest" description="Disordered" evidence="1">
    <location>
        <begin position="15"/>
        <end position="38"/>
    </location>
</feature>